<name>A0A2P2NGD2_RHIMU</name>
<accession>A0A2P2NGD2</accession>
<organism evidence="1">
    <name type="scientific">Rhizophora mucronata</name>
    <name type="common">Asiatic mangrove</name>
    <dbReference type="NCBI Taxonomy" id="61149"/>
    <lineage>
        <taxon>Eukaryota</taxon>
        <taxon>Viridiplantae</taxon>
        <taxon>Streptophyta</taxon>
        <taxon>Embryophyta</taxon>
        <taxon>Tracheophyta</taxon>
        <taxon>Spermatophyta</taxon>
        <taxon>Magnoliopsida</taxon>
        <taxon>eudicotyledons</taxon>
        <taxon>Gunneridae</taxon>
        <taxon>Pentapetalae</taxon>
        <taxon>rosids</taxon>
        <taxon>fabids</taxon>
        <taxon>Malpighiales</taxon>
        <taxon>Rhizophoraceae</taxon>
        <taxon>Rhizophora</taxon>
    </lineage>
</organism>
<evidence type="ECO:0000313" key="1">
    <source>
        <dbReference type="EMBL" id="MBX41509.1"/>
    </source>
</evidence>
<reference evidence="1" key="1">
    <citation type="submission" date="2018-02" db="EMBL/GenBank/DDBJ databases">
        <title>Rhizophora mucronata_Transcriptome.</title>
        <authorList>
            <person name="Meera S.P."/>
            <person name="Sreeshan A."/>
            <person name="Augustine A."/>
        </authorList>
    </citation>
    <scope>NUCLEOTIDE SEQUENCE</scope>
    <source>
        <tissue evidence="1">Leaf</tissue>
    </source>
</reference>
<dbReference type="EMBL" id="GGEC01061025">
    <property type="protein sequence ID" value="MBX41509.1"/>
    <property type="molecule type" value="Transcribed_RNA"/>
</dbReference>
<protein>
    <submittedName>
        <fullName evidence="1">Uncharacterized protein</fullName>
    </submittedName>
</protein>
<dbReference type="AlphaFoldDB" id="A0A2P2NGD2"/>
<sequence>MFFTTAPETFMVGRVGLSGGGREEIIVGTSCHVVEAKFLHRAMWCTDFGICGFPISWSYHTHFKLQVQN</sequence>
<proteinExistence type="predicted"/>